<dbReference type="AlphaFoldDB" id="A0A4U0YNR0"/>
<evidence type="ECO:0000313" key="4">
    <source>
        <dbReference type="Proteomes" id="UP000305198"/>
    </source>
</evidence>
<dbReference type="PANTHER" id="PTHR40469">
    <property type="entry name" value="SECRETED GLYCOSYL HYDROLASE"/>
    <property type="match status" value="1"/>
</dbReference>
<sequence>MDASDIPEEHQARSGRGGQTHFPTPGSKRNLLVVTRGHAFQRAPFFELFEDNPAIEWSAVEHPAAQLLFNPEAARHFDCYVLYDMPGIQFVREADRKPVFHPPPAFYQQGLLAMLEQGTPLVVLHHAIAAWPAWPQWADIVGGRFHYQPVALPGKQQPDSGYRLNVTHRVSPVSEHPITAGLQPFELTDELYLFDVHTADVEPLLVSDFKFTDREFFSARRALEGHMNDRQGWQHPPGSPLIGWVKHYANSPIVYLQCGDGPSAYRHPQFRQLLNNAIDWACSAQAREWVGRRIDAR</sequence>
<dbReference type="RefSeq" id="WP_136869198.1">
    <property type="nucleotide sequence ID" value="NZ_SWAV01000002.1"/>
</dbReference>
<dbReference type="InterPro" id="IPR029010">
    <property type="entry name" value="ThuA-like"/>
</dbReference>
<protein>
    <submittedName>
        <fullName evidence="3">ThuA domain-containing protein</fullName>
    </submittedName>
</protein>
<dbReference type="Pfam" id="PF06283">
    <property type="entry name" value="ThuA"/>
    <property type="match status" value="1"/>
</dbReference>
<dbReference type="Proteomes" id="UP000305198">
    <property type="component" value="Unassembled WGS sequence"/>
</dbReference>
<accession>A0A4U0YNR0</accession>
<dbReference type="PANTHER" id="PTHR40469:SF2">
    <property type="entry name" value="GALACTOSE-BINDING DOMAIN-LIKE SUPERFAMILY PROTEIN"/>
    <property type="match status" value="1"/>
</dbReference>
<evidence type="ECO:0000259" key="2">
    <source>
        <dbReference type="Pfam" id="PF06283"/>
    </source>
</evidence>
<reference evidence="3 4" key="1">
    <citation type="submission" date="2019-04" db="EMBL/GenBank/DDBJ databases">
        <title>Crypto-aerobic microbial life in anoxic (sulfidic) marine sediments.</title>
        <authorList>
            <person name="Bhattacharya S."/>
            <person name="Roy C."/>
            <person name="Mondal N."/>
            <person name="Sarkar J."/>
            <person name="Mandal S."/>
            <person name="Rameez M.J."/>
            <person name="Ghosh W."/>
        </authorList>
    </citation>
    <scope>NUCLEOTIDE SEQUENCE [LARGE SCALE GENOMIC DNA]</scope>
    <source>
        <strain evidence="3 4">SBBB</strain>
    </source>
</reference>
<comment type="caution">
    <text evidence="3">The sequence shown here is derived from an EMBL/GenBank/DDBJ whole genome shotgun (WGS) entry which is preliminary data.</text>
</comment>
<proteinExistence type="predicted"/>
<dbReference type="InterPro" id="IPR029062">
    <property type="entry name" value="Class_I_gatase-like"/>
</dbReference>
<dbReference type="SUPFAM" id="SSF52317">
    <property type="entry name" value="Class I glutamine amidotransferase-like"/>
    <property type="match status" value="1"/>
</dbReference>
<feature type="domain" description="ThuA-like" evidence="2">
    <location>
        <begin position="108"/>
        <end position="281"/>
    </location>
</feature>
<dbReference type="EMBL" id="SWAV01000002">
    <property type="protein sequence ID" value="TKA92229.1"/>
    <property type="molecule type" value="Genomic_DNA"/>
</dbReference>
<organism evidence="3 4">
    <name type="scientific">Halopseudomonas bauzanensis</name>
    <dbReference type="NCBI Taxonomy" id="653930"/>
    <lineage>
        <taxon>Bacteria</taxon>
        <taxon>Pseudomonadati</taxon>
        <taxon>Pseudomonadota</taxon>
        <taxon>Gammaproteobacteria</taxon>
        <taxon>Pseudomonadales</taxon>
        <taxon>Pseudomonadaceae</taxon>
        <taxon>Halopseudomonas</taxon>
    </lineage>
</organism>
<gene>
    <name evidence="3" type="ORF">FA869_07505</name>
</gene>
<evidence type="ECO:0000256" key="1">
    <source>
        <dbReference type="SAM" id="MobiDB-lite"/>
    </source>
</evidence>
<feature type="region of interest" description="Disordered" evidence="1">
    <location>
        <begin position="1"/>
        <end position="28"/>
    </location>
</feature>
<evidence type="ECO:0000313" key="3">
    <source>
        <dbReference type="EMBL" id="TKA92229.1"/>
    </source>
</evidence>
<dbReference type="Gene3D" id="3.40.50.880">
    <property type="match status" value="1"/>
</dbReference>
<name>A0A4U0YNR0_9GAMM</name>